<proteinExistence type="predicted"/>
<gene>
    <name evidence="2" type="ORF">Gorai_008972</name>
</gene>
<reference evidence="2 3" key="1">
    <citation type="journal article" date="2019" name="Genome Biol. Evol.">
        <title>Insights into the evolution of the New World diploid cottons (Gossypium, subgenus Houzingenia) based on genome sequencing.</title>
        <authorList>
            <person name="Grover C.E."/>
            <person name="Arick M.A. 2nd"/>
            <person name="Thrash A."/>
            <person name="Conover J.L."/>
            <person name="Sanders W.S."/>
            <person name="Peterson D.G."/>
            <person name="Frelichowski J.E."/>
            <person name="Scheffler J.A."/>
            <person name="Scheffler B.E."/>
            <person name="Wendel J.F."/>
        </authorList>
    </citation>
    <scope>NUCLEOTIDE SEQUENCE [LARGE SCALE GENOMIC DNA]</scope>
    <source>
        <strain evidence="2">8</strain>
        <tissue evidence="2">Leaf</tissue>
    </source>
</reference>
<sequence>MRSDSTNSMENDLAGLKIDDGEEET</sequence>
<dbReference type="AlphaFoldDB" id="A0A7J8PRR5"/>
<protein>
    <submittedName>
        <fullName evidence="2">Uncharacterized protein</fullName>
    </submittedName>
</protein>
<dbReference type="Proteomes" id="UP000593578">
    <property type="component" value="Unassembled WGS sequence"/>
</dbReference>
<evidence type="ECO:0000256" key="1">
    <source>
        <dbReference type="SAM" id="MobiDB-lite"/>
    </source>
</evidence>
<feature type="region of interest" description="Disordered" evidence="1">
    <location>
        <begin position="1"/>
        <end position="25"/>
    </location>
</feature>
<dbReference type="EMBL" id="JABEZZ010000008">
    <property type="protein sequence ID" value="MBA0591981.1"/>
    <property type="molecule type" value="Genomic_DNA"/>
</dbReference>
<evidence type="ECO:0000313" key="3">
    <source>
        <dbReference type="Proteomes" id="UP000593578"/>
    </source>
</evidence>
<name>A0A7J8PRR5_GOSRA</name>
<comment type="caution">
    <text evidence="2">The sequence shown here is derived from an EMBL/GenBank/DDBJ whole genome shotgun (WGS) entry which is preliminary data.</text>
</comment>
<evidence type="ECO:0000313" key="2">
    <source>
        <dbReference type="EMBL" id="MBA0591981.1"/>
    </source>
</evidence>
<accession>A0A7J8PRR5</accession>
<feature type="compositionally biased region" description="Polar residues" evidence="1">
    <location>
        <begin position="1"/>
        <end position="10"/>
    </location>
</feature>
<organism evidence="2 3">
    <name type="scientific">Gossypium raimondii</name>
    <name type="common">Peruvian cotton</name>
    <name type="synonym">Gossypium klotzschianum subsp. raimondii</name>
    <dbReference type="NCBI Taxonomy" id="29730"/>
    <lineage>
        <taxon>Eukaryota</taxon>
        <taxon>Viridiplantae</taxon>
        <taxon>Streptophyta</taxon>
        <taxon>Embryophyta</taxon>
        <taxon>Tracheophyta</taxon>
        <taxon>Spermatophyta</taxon>
        <taxon>Magnoliopsida</taxon>
        <taxon>eudicotyledons</taxon>
        <taxon>Gunneridae</taxon>
        <taxon>Pentapetalae</taxon>
        <taxon>rosids</taxon>
        <taxon>malvids</taxon>
        <taxon>Malvales</taxon>
        <taxon>Malvaceae</taxon>
        <taxon>Malvoideae</taxon>
        <taxon>Gossypium</taxon>
    </lineage>
</organism>